<evidence type="ECO:0000313" key="9">
    <source>
        <dbReference type="EMBL" id="SPD87667.1"/>
    </source>
</evidence>
<dbReference type="InterPro" id="IPR000515">
    <property type="entry name" value="MetI-like"/>
</dbReference>
<evidence type="ECO:0000259" key="8">
    <source>
        <dbReference type="PROSITE" id="PS50928"/>
    </source>
</evidence>
<feature type="transmembrane region" description="Helical" evidence="7">
    <location>
        <begin position="158"/>
        <end position="180"/>
    </location>
</feature>
<feature type="transmembrane region" description="Helical" evidence="7">
    <location>
        <begin position="263"/>
        <end position="288"/>
    </location>
</feature>
<comment type="similarity">
    <text evidence="7">Belongs to the binding-protein-dependent transport system permease family.</text>
</comment>
<dbReference type="AlphaFoldDB" id="A0A2N9JJP7"/>
<dbReference type="Pfam" id="PF00528">
    <property type="entry name" value="BPD_transp_1"/>
    <property type="match status" value="1"/>
</dbReference>
<sequence length="293" mass="31860">MRSAGERALDYLFLLPALIFLGVFILYPLAANVGFSFSEFTLGSAEKTFVGLDNYRQLIADPIVWTALTNNVLYALVSVLFQVFIAHILAATVLVVLPSRLAVAARSFFFLPVLLSMTVVAILFTFIFDASDGLLNGLLQAVGLGQLAHPWLGDTTTAIFAVISVSQWQSIGYTMLLFIVSMQNIPTELYEAAALDGAKLLRQYVSITLPQTREMIFVVMVLTVSGAFTVFAEPYILTGGGPGNASQVLATYMYRVGFFQNEMGYASALATLIFVITLVLSVAQATLFRTGKE</sequence>
<dbReference type="SUPFAM" id="SSF160964">
    <property type="entry name" value="MalF N-terminal region-like"/>
    <property type="match status" value="1"/>
</dbReference>
<dbReference type="EMBL" id="LT985188">
    <property type="protein sequence ID" value="SPD87667.1"/>
    <property type="molecule type" value="Genomic_DNA"/>
</dbReference>
<keyword evidence="4 7" id="KW-0812">Transmembrane</keyword>
<evidence type="ECO:0000256" key="3">
    <source>
        <dbReference type="ARBA" id="ARBA00022475"/>
    </source>
</evidence>
<comment type="subcellular location">
    <subcellularLocation>
        <location evidence="1 7">Cell membrane</location>
        <topology evidence="1 7">Multi-pass membrane protein</topology>
    </subcellularLocation>
</comment>
<gene>
    <name evidence="9" type="primary">frlN</name>
    <name evidence="9" type="ORF">MPLG2_2637</name>
</gene>
<name>A0A2N9JJP7_9ACTN</name>
<dbReference type="OrthoDB" id="3341820at2"/>
<feature type="transmembrane region" description="Helical" evidence="7">
    <location>
        <begin position="216"/>
        <end position="237"/>
    </location>
</feature>
<feature type="domain" description="ABC transmembrane type-1" evidence="8">
    <location>
        <begin position="68"/>
        <end position="284"/>
    </location>
</feature>
<proteinExistence type="inferred from homology"/>
<reference evidence="9 10" key="1">
    <citation type="submission" date="2018-02" db="EMBL/GenBank/DDBJ databases">
        <authorList>
            <person name="Cohen D.B."/>
            <person name="Kent A.D."/>
        </authorList>
    </citation>
    <scope>NUCLEOTIDE SEQUENCE [LARGE SCALE GENOMIC DNA]</scope>
    <source>
        <strain evidence="9">1</strain>
    </source>
</reference>
<keyword evidence="6 7" id="KW-0472">Membrane</keyword>
<protein>
    <submittedName>
        <fullName evidence="9">Fructose-amino acid permease</fullName>
    </submittedName>
</protein>
<dbReference type="CDD" id="cd06261">
    <property type="entry name" value="TM_PBP2"/>
    <property type="match status" value="1"/>
</dbReference>
<keyword evidence="5 7" id="KW-1133">Transmembrane helix</keyword>
<dbReference type="Proteomes" id="UP000238164">
    <property type="component" value="Chromosome 1"/>
</dbReference>
<keyword evidence="2 7" id="KW-0813">Transport</keyword>
<evidence type="ECO:0000256" key="7">
    <source>
        <dbReference type="RuleBase" id="RU363032"/>
    </source>
</evidence>
<dbReference type="SUPFAM" id="SSF161098">
    <property type="entry name" value="MetI-like"/>
    <property type="match status" value="1"/>
</dbReference>
<feature type="transmembrane region" description="Helical" evidence="7">
    <location>
        <begin position="72"/>
        <end position="97"/>
    </location>
</feature>
<evidence type="ECO:0000256" key="2">
    <source>
        <dbReference type="ARBA" id="ARBA00022448"/>
    </source>
</evidence>
<dbReference type="PANTHER" id="PTHR30193:SF37">
    <property type="entry name" value="INNER MEMBRANE ABC TRANSPORTER PERMEASE PROTEIN YCJO"/>
    <property type="match status" value="1"/>
</dbReference>
<dbReference type="GO" id="GO:0055085">
    <property type="term" value="P:transmembrane transport"/>
    <property type="evidence" value="ECO:0007669"/>
    <property type="project" value="InterPro"/>
</dbReference>
<accession>A0A2N9JJP7</accession>
<feature type="transmembrane region" description="Helical" evidence="7">
    <location>
        <begin position="12"/>
        <end position="30"/>
    </location>
</feature>
<keyword evidence="3" id="KW-1003">Cell membrane</keyword>
<dbReference type="InterPro" id="IPR035906">
    <property type="entry name" value="MetI-like_sf"/>
</dbReference>
<organism evidence="9 10">
    <name type="scientific">Micropruina glycogenica</name>
    <dbReference type="NCBI Taxonomy" id="75385"/>
    <lineage>
        <taxon>Bacteria</taxon>
        <taxon>Bacillati</taxon>
        <taxon>Actinomycetota</taxon>
        <taxon>Actinomycetes</taxon>
        <taxon>Propionibacteriales</taxon>
        <taxon>Nocardioidaceae</taxon>
        <taxon>Micropruina</taxon>
    </lineage>
</organism>
<dbReference type="KEGG" id="mgg:MPLG2_2637"/>
<dbReference type="PANTHER" id="PTHR30193">
    <property type="entry name" value="ABC TRANSPORTER PERMEASE PROTEIN"/>
    <property type="match status" value="1"/>
</dbReference>
<dbReference type="InterPro" id="IPR051393">
    <property type="entry name" value="ABC_transporter_permease"/>
</dbReference>
<evidence type="ECO:0000313" key="10">
    <source>
        <dbReference type="Proteomes" id="UP000238164"/>
    </source>
</evidence>
<keyword evidence="10" id="KW-1185">Reference proteome</keyword>
<evidence type="ECO:0000256" key="1">
    <source>
        <dbReference type="ARBA" id="ARBA00004651"/>
    </source>
</evidence>
<evidence type="ECO:0000256" key="6">
    <source>
        <dbReference type="ARBA" id="ARBA00023136"/>
    </source>
</evidence>
<feature type="transmembrane region" description="Helical" evidence="7">
    <location>
        <begin position="109"/>
        <end position="128"/>
    </location>
</feature>
<evidence type="ECO:0000256" key="4">
    <source>
        <dbReference type="ARBA" id="ARBA00022692"/>
    </source>
</evidence>
<dbReference type="GO" id="GO:0005886">
    <property type="term" value="C:plasma membrane"/>
    <property type="evidence" value="ECO:0007669"/>
    <property type="project" value="UniProtKB-SubCell"/>
</dbReference>
<evidence type="ECO:0000256" key="5">
    <source>
        <dbReference type="ARBA" id="ARBA00022989"/>
    </source>
</evidence>
<dbReference type="Gene3D" id="1.10.3720.10">
    <property type="entry name" value="MetI-like"/>
    <property type="match status" value="1"/>
</dbReference>
<dbReference type="PROSITE" id="PS50928">
    <property type="entry name" value="ABC_TM1"/>
    <property type="match status" value="1"/>
</dbReference>